<sequence>MVGLSSAIQNGFRKTFGRGRSERQYLTTVIPYEKKGGPPSVEDLQILTQSKWHLSKWHLSGAEHLSPTHHMNLE</sequence>
<reference evidence="1" key="3">
    <citation type="submission" date="2025-09" db="UniProtKB">
        <authorList>
            <consortium name="Ensembl"/>
        </authorList>
    </citation>
    <scope>IDENTIFICATION</scope>
</reference>
<reference evidence="1" key="2">
    <citation type="submission" date="2025-08" db="UniProtKB">
        <authorList>
            <consortium name="Ensembl"/>
        </authorList>
    </citation>
    <scope>IDENTIFICATION</scope>
</reference>
<proteinExistence type="predicted"/>
<dbReference type="AlphaFoldDB" id="A0A4W5NXC4"/>
<dbReference type="Proteomes" id="UP000314982">
    <property type="component" value="Unassembled WGS sequence"/>
</dbReference>
<dbReference type="GeneTree" id="ENSGT00390000017627"/>
<keyword evidence="2" id="KW-1185">Reference proteome</keyword>
<evidence type="ECO:0000313" key="2">
    <source>
        <dbReference type="Proteomes" id="UP000314982"/>
    </source>
</evidence>
<organism evidence="1 2">
    <name type="scientific">Hucho hucho</name>
    <name type="common">huchen</name>
    <dbReference type="NCBI Taxonomy" id="62062"/>
    <lineage>
        <taxon>Eukaryota</taxon>
        <taxon>Metazoa</taxon>
        <taxon>Chordata</taxon>
        <taxon>Craniata</taxon>
        <taxon>Vertebrata</taxon>
        <taxon>Euteleostomi</taxon>
        <taxon>Actinopterygii</taxon>
        <taxon>Neopterygii</taxon>
        <taxon>Teleostei</taxon>
        <taxon>Protacanthopterygii</taxon>
        <taxon>Salmoniformes</taxon>
        <taxon>Salmonidae</taxon>
        <taxon>Salmoninae</taxon>
        <taxon>Hucho</taxon>
    </lineage>
</organism>
<dbReference type="Ensembl" id="ENSHHUT00000056341.1">
    <property type="protein sequence ID" value="ENSHHUP00000054453.1"/>
    <property type="gene ID" value="ENSHHUG00000032670.1"/>
</dbReference>
<protein>
    <submittedName>
        <fullName evidence="1">Uncharacterized protein</fullName>
    </submittedName>
</protein>
<accession>A0A4W5NXC4</accession>
<reference evidence="2" key="1">
    <citation type="submission" date="2018-06" db="EMBL/GenBank/DDBJ databases">
        <title>Genome assembly of Danube salmon.</title>
        <authorList>
            <person name="Macqueen D.J."/>
            <person name="Gundappa M.K."/>
        </authorList>
    </citation>
    <scope>NUCLEOTIDE SEQUENCE [LARGE SCALE GENOMIC DNA]</scope>
</reference>
<evidence type="ECO:0000313" key="1">
    <source>
        <dbReference type="Ensembl" id="ENSHHUP00000054453.1"/>
    </source>
</evidence>
<name>A0A4W5NXC4_9TELE</name>